<comment type="function">
    <text evidence="3">Catalyzes the phosphorylation of the 3'-hydroxyl group of dephosphocoenzyme A to form coenzyme A.</text>
</comment>
<dbReference type="GO" id="GO:0004140">
    <property type="term" value="F:dephospho-CoA kinase activity"/>
    <property type="evidence" value="ECO:0007669"/>
    <property type="project" value="UniProtKB-EC"/>
</dbReference>
<keyword evidence="3 5" id="KW-0418">Kinase</keyword>
<dbReference type="Pfam" id="PF01121">
    <property type="entry name" value="CoaE"/>
    <property type="match status" value="1"/>
</dbReference>
<keyword evidence="2 3" id="KW-0067">ATP-binding</keyword>
<dbReference type="HAMAP" id="MF_00376">
    <property type="entry name" value="Dephospho_CoA_kinase"/>
    <property type="match status" value="1"/>
</dbReference>
<dbReference type="EMBL" id="JANGEW010000010">
    <property type="protein sequence ID" value="MCQ5342645.1"/>
    <property type="molecule type" value="Genomic_DNA"/>
</dbReference>
<keyword evidence="6" id="KW-1185">Reference proteome</keyword>
<dbReference type="NCBIfam" id="TIGR00152">
    <property type="entry name" value="dephospho-CoA kinase"/>
    <property type="match status" value="1"/>
</dbReference>
<name>A0ABT1SRZ9_9FIRM</name>
<keyword evidence="1 3" id="KW-0547">Nucleotide-binding</keyword>
<dbReference type="PROSITE" id="PS51219">
    <property type="entry name" value="DPCK"/>
    <property type="match status" value="1"/>
</dbReference>
<dbReference type="PANTHER" id="PTHR10695">
    <property type="entry name" value="DEPHOSPHO-COA KINASE-RELATED"/>
    <property type="match status" value="1"/>
</dbReference>
<protein>
    <recommendedName>
        <fullName evidence="3 4">Dephospho-CoA kinase</fullName>
        <ecNumber evidence="3 4">2.7.1.24</ecNumber>
    </recommendedName>
    <alternativeName>
        <fullName evidence="3">Dephosphocoenzyme A kinase</fullName>
    </alternativeName>
</protein>
<keyword evidence="3" id="KW-0963">Cytoplasm</keyword>
<organism evidence="5 6">
    <name type="scientific">Megasphaera massiliensis</name>
    <dbReference type="NCBI Taxonomy" id="1232428"/>
    <lineage>
        <taxon>Bacteria</taxon>
        <taxon>Bacillati</taxon>
        <taxon>Bacillota</taxon>
        <taxon>Negativicutes</taxon>
        <taxon>Veillonellales</taxon>
        <taxon>Veillonellaceae</taxon>
        <taxon>Megasphaera</taxon>
    </lineage>
</organism>
<keyword evidence="3" id="KW-0173">Coenzyme A biosynthesis</keyword>
<evidence type="ECO:0000256" key="2">
    <source>
        <dbReference type="ARBA" id="ARBA00022840"/>
    </source>
</evidence>
<keyword evidence="3 5" id="KW-0808">Transferase</keyword>
<dbReference type="InterPro" id="IPR001977">
    <property type="entry name" value="Depp_CoAkinase"/>
</dbReference>
<sequence>MLHIGLTGGIASGKSTVVTMLREFGAGIVDCDVIAHDVVLPGTKGLEAVAAAFGPKALCEDGSMDRAYIGSLVFQDKAKKAQLEGLLFPLIHDGIEEEIRKIEEDKKNPVIFLDMPLLYEIKYNSYVDETWLVYVDAKTQLQRLMQRNGYSEPEALARIHAQLPIDEKRSLAQIVIDNNGSPEATRAQVKAAWQDLMDRIGM</sequence>
<comment type="subcellular location">
    <subcellularLocation>
        <location evidence="3">Cytoplasm</location>
    </subcellularLocation>
</comment>
<proteinExistence type="inferred from homology"/>
<gene>
    <name evidence="3 5" type="primary">coaE</name>
    <name evidence="5" type="ORF">NE675_06315</name>
</gene>
<evidence type="ECO:0000313" key="6">
    <source>
        <dbReference type="Proteomes" id="UP001206692"/>
    </source>
</evidence>
<dbReference type="Proteomes" id="UP001206692">
    <property type="component" value="Unassembled WGS sequence"/>
</dbReference>
<dbReference type="InterPro" id="IPR027417">
    <property type="entry name" value="P-loop_NTPase"/>
</dbReference>
<comment type="catalytic activity">
    <reaction evidence="3">
        <text>3'-dephospho-CoA + ATP = ADP + CoA + H(+)</text>
        <dbReference type="Rhea" id="RHEA:18245"/>
        <dbReference type="ChEBI" id="CHEBI:15378"/>
        <dbReference type="ChEBI" id="CHEBI:30616"/>
        <dbReference type="ChEBI" id="CHEBI:57287"/>
        <dbReference type="ChEBI" id="CHEBI:57328"/>
        <dbReference type="ChEBI" id="CHEBI:456216"/>
        <dbReference type="EC" id="2.7.1.24"/>
    </reaction>
</comment>
<dbReference type="RefSeq" id="WP_062412679.1">
    <property type="nucleotide sequence ID" value="NZ_JAJCIO010000008.1"/>
</dbReference>
<feature type="binding site" evidence="3">
    <location>
        <begin position="11"/>
        <end position="16"/>
    </location>
    <ligand>
        <name>ATP</name>
        <dbReference type="ChEBI" id="CHEBI:30616"/>
    </ligand>
</feature>
<evidence type="ECO:0000256" key="4">
    <source>
        <dbReference type="NCBIfam" id="TIGR00152"/>
    </source>
</evidence>
<evidence type="ECO:0000256" key="1">
    <source>
        <dbReference type="ARBA" id="ARBA00022741"/>
    </source>
</evidence>
<comment type="similarity">
    <text evidence="3">Belongs to the CoaE family.</text>
</comment>
<evidence type="ECO:0000256" key="3">
    <source>
        <dbReference type="HAMAP-Rule" id="MF_00376"/>
    </source>
</evidence>
<accession>A0ABT1SRZ9</accession>
<dbReference type="CDD" id="cd02022">
    <property type="entry name" value="DPCK"/>
    <property type="match status" value="1"/>
</dbReference>
<comment type="pathway">
    <text evidence="3">Cofactor biosynthesis; coenzyme A biosynthesis; CoA from (R)-pantothenate: step 5/5.</text>
</comment>
<comment type="caution">
    <text evidence="5">The sequence shown here is derived from an EMBL/GenBank/DDBJ whole genome shotgun (WGS) entry which is preliminary data.</text>
</comment>
<reference evidence="5 6" key="1">
    <citation type="submission" date="2022-06" db="EMBL/GenBank/DDBJ databases">
        <title>Isolation of gut microbiota from human fecal samples.</title>
        <authorList>
            <person name="Pamer E.G."/>
            <person name="Barat B."/>
            <person name="Waligurski E."/>
            <person name="Medina S."/>
            <person name="Paddock L."/>
            <person name="Mostad J."/>
        </authorList>
    </citation>
    <scope>NUCLEOTIDE SEQUENCE [LARGE SCALE GENOMIC DNA]</scope>
    <source>
        <strain evidence="5 6">DFI.1.1</strain>
    </source>
</reference>
<dbReference type="Gene3D" id="3.40.50.300">
    <property type="entry name" value="P-loop containing nucleotide triphosphate hydrolases"/>
    <property type="match status" value="1"/>
</dbReference>
<dbReference type="SUPFAM" id="SSF52540">
    <property type="entry name" value="P-loop containing nucleoside triphosphate hydrolases"/>
    <property type="match status" value="1"/>
</dbReference>
<evidence type="ECO:0000313" key="5">
    <source>
        <dbReference type="EMBL" id="MCQ5342645.1"/>
    </source>
</evidence>
<dbReference type="EC" id="2.7.1.24" evidence="3 4"/>
<dbReference type="PANTHER" id="PTHR10695:SF46">
    <property type="entry name" value="BIFUNCTIONAL COENZYME A SYNTHASE-RELATED"/>
    <property type="match status" value="1"/>
</dbReference>